<sequence>MRVSSNNLPDTAASDRPLVTVFCAVWHKQPNKLELLRTHWENLKQQTLPVEPCYIFDNGDTPPDWLDAPWHSFSEPLTIYQAWAAGVAFAQTRYVMNLNMDDRLATDAAELMLRDLREQNAALVAGEWLVCFDHAFQSQSFASSHVAETVFISGWPPKPAENLRLGSGTGERIGTFGPATMWDLEKTKRWYPTYFGNEAPILSRGDSIFWQYLIRSNMKLTRLPQVIGRYYSSPDAQGEFRPHNDDENLKQFGVHKVSFVHQIGVPRLDKTAAPATPAAPRNAIEAQSQQLAARYSAMLRGAQSAAPGS</sequence>
<keyword evidence="1" id="KW-0808">Transferase</keyword>
<name>A0A843YGG1_9RHOB</name>
<gene>
    <name evidence="1" type="ORF">GFB49_15860</name>
</gene>
<reference evidence="1 2" key="1">
    <citation type="submission" date="2019-10" db="EMBL/GenBank/DDBJ databases">
        <title>Epibacterium sp. nov., isolated from seawater.</title>
        <authorList>
            <person name="Zhang X."/>
            <person name="Li N."/>
        </authorList>
    </citation>
    <scope>NUCLEOTIDE SEQUENCE [LARGE SCALE GENOMIC DNA]</scope>
    <source>
        <strain evidence="1 2">SM1979</strain>
    </source>
</reference>
<dbReference type="CDD" id="cd00761">
    <property type="entry name" value="Glyco_tranf_GTA_type"/>
    <property type="match status" value="1"/>
</dbReference>
<evidence type="ECO:0000313" key="1">
    <source>
        <dbReference type="EMBL" id="MQQ09941.1"/>
    </source>
</evidence>
<protein>
    <submittedName>
        <fullName evidence="1">Glycosyltransferase family 2 protein</fullName>
    </submittedName>
</protein>
<dbReference type="EMBL" id="WIBF01000011">
    <property type="protein sequence ID" value="MQQ09941.1"/>
    <property type="molecule type" value="Genomic_DNA"/>
</dbReference>
<organism evidence="1 2">
    <name type="scientific">Tritonibacter litoralis</name>
    <dbReference type="NCBI Taxonomy" id="2662264"/>
    <lineage>
        <taxon>Bacteria</taxon>
        <taxon>Pseudomonadati</taxon>
        <taxon>Pseudomonadota</taxon>
        <taxon>Alphaproteobacteria</taxon>
        <taxon>Rhodobacterales</taxon>
        <taxon>Paracoccaceae</taxon>
        <taxon>Tritonibacter</taxon>
    </lineage>
</organism>
<dbReference type="SUPFAM" id="SSF53448">
    <property type="entry name" value="Nucleotide-diphospho-sugar transferases"/>
    <property type="match status" value="1"/>
</dbReference>
<evidence type="ECO:0000313" key="2">
    <source>
        <dbReference type="Proteomes" id="UP000444174"/>
    </source>
</evidence>
<comment type="caution">
    <text evidence="1">The sequence shown here is derived from an EMBL/GenBank/DDBJ whole genome shotgun (WGS) entry which is preliminary data.</text>
</comment>
<dbReference type="Proteomes" id="UP000444174">
    <property type="component" value="Unassembled WGS sequence"/>
</dbReference>
<accession>A0A843YGG1</accession>
<proteinExistence type="predicted"/>
<dbReference type="RefSeq" id="WP_153216920.1">
    <property type="nucleotide sequence ID" value="NZ_WIBF01000011.1"/>
</dbReference>
<dbReference type="InterPro" id="IPR029044">
    <property type="entry name" value="Nucleotide-diphossugar_trans"/>
</dbReference>
<dbReference type="GO" id="GO:0016740">
    <property type="term" value="F:transferase activity"/>
    <property type="evidence" value="ECO:0007669"/>
    <property type="project" value="UniProtKB-KW"/>
</dbReference>
<dbReference type="AlphaFoldDB" id="A0A843YGG1"/>
<keyword evidence="2" id="KW-1185">Reference proteome</keyword>